<comment type="similarity">
    <text evidence="1">Belongs to the CbbQ/NirQ/NorQ/GpvN family.</text>
</comment>
<dbReference type="InterPro" id="IPR013615">
    <property type="entry name" value="CbbQ_C"/>
</dbReference>
<evidence type="ECO:0000256" key="2">
    <source>
        <dbReference type="ARBA" id="ARBA00022741"/>
    </source>
</evidence>
<organism evidence="6 7">
    <name type="scientific">Modicisalibacter xianhensis</name>
    <dbReference type="NCBI Taxonomy" id="442341"/>
    <lineage>
        <taxon>Bacteria</taxon>
        <taxon>Pseudomonadati</taxon>
        <taxon>Pseudomonadota</taxon>
        <taxon>Gammaproteobacteria</taxon>
        <taxon>Oceanospirillales</taxon>
        <taxon>Halomonadaceae</taxon>
        <taxon>Modicisalibacter</taxon>
    </lineage>
</organism>
<keyword evidence="3" id="KW-0067">ATP-binding</keyword>
<dbReference type="PANTHER" id="PTHR42759:SF1">
    <property type="entry name" value="MAGNESIUM-CHELATASE SUBUNIT CHLD"/>
    <property type="match status" value="1"/>
</dbReference>
<evidence type="ECO:0000256" key="3">
    <source>
        <dbReference type="ARBA" id="ARBA00022840"/>
    </source>
</evidence>
<dbReference type="Gene3D" id="3.40.50.300">
    <property type="entry name" value="P-loop containing nucleotide triphosphate hydrolases"/>
    <property type="match status" value="1"/>
</dbReference>
<keyword evidence="2" id="KW-0547">Nucleotide-binding</keyword>
<dbReference type="OrthoDB" id="9808317at2"/>
<evidence type="ECO:0000313" key="7">
    <source>
        <dbReference type="Proteomes" id="UP000294489"/>
    </source>
</evidence>
<dbReference type="InterPro" id="IPR027417">
    <property type="entry name" value="P-loop_NTPase"/>
</dbReference>
<feature type="domain" description="CbbQ/NirQ/NorQ C-terminal" evidence="5">
    <location>
        <begin position="226"/>
        <end position="317"/>
    </location>
</feature>
<feature type="domain" description="ATPase dynein-related AAA" evidence="4">
    <location>
        <begin position="69"/>
        <end position="191"/>
    </location>
</feature>
<protein>
    <submittedName>
        <fullName evidence="6">Cobaltochelatase CobS</fullName>
    </submittedName>
</protein>
<comment type="caution">
    <text evidence="6">The sequence shown here is derived from an EMBL/GenBank/DDBJ whole genome shotgun (WGS) entry which is preliminary data.</text>
</comment>
<evidence type="ECO:0000259" key="4">
    <source>
        <dbReference type="Pfam" id="PF07728"/>
    </source>
</evidence>
<dbReference type="Pfam" id="PF07728">
    <property type="entry name" value="AAA_5"/>
    <property type="match status" value="1"/>
</dbReference>
<dbReference type="InterPro" id="IPR011704">
    <property type="entry name" value="ATPase_dyneun-rel_AAA"/>
</dbReference>
<gene>
    <name evidence="6" type="ORF">DFO67_11553</name>
</gene>
<dbReference type="SUPFAM" id="SSF52540">
    <property type="entry name" value="P-loop containing nucleoside triphosphate hydrolases"/>
    <property type="match status" value="1"/>
</dbReference>
<name>A0A4R8FRQ4_9GAMM</name>
<proteinExistence type="inferred from homology"/>
<dbReference type="RefSeq" id="WP_134019343.1">
    <property type="nucleotide sequence ID" value="NZ_SOEC01000015.1"/>
</dbReference>
<dbReference type="AlphaFoldDB" id="A0A4R8FRQ4"/>
<accession>A0A4R8FRQ4</accession>
<evidence type="ECO:0000259" key="5">
    <source>
        <dbReference type="Pfam" id="PF08406"/>
    </source>
</evidence>
<evidence type="ECO:0000313" key="6">
    <source>
        <dbReference type="EMBL" id="TDX26788.1"/>
    </source>
</evidence>
<dbReference type="Pfam" id="PF08406">
    <property type="entry name" value="CbbQ_C"/>
    <property type="match status" value="1"/>
</dbReference>
<dbReference type="InterPro" id="IPR050764">
    <property type="entry name" value="CbbQ/NirQ/NorQ/GpvN"/>
</dbReference>
<reference evidence="6 7" key="1">
    <citation type="submission" date="2019-03" db="EMBL/GenBank/DDBJ databases">
        <title>Freshwater and sediment microbial communities from various areas in North America, analyzing microbe dynamics in response to fracking.</title>
        <authorList>
            <person name="Lamendella R."/>
        </authorList>
    </citation>
    <scope>NUCLEOTIDE SEQUENCE [LARGE SCALE GENOMIC DNA]</scope>
    <source>
        <strain evidence="6 7">6_TX</strain>
    </source>
</reference>
<dbReference type="PANTHER" id="PTHR42759">
    <property type="entry name" value="MOXR FAMILY PROTEIN"/>
    <property type="match status" value="1"/>
</dbReference>
<dbReference type="GO" id="GO:0016887">
    <property type="term" value="F:ATP hydrolysis activity"/>
    <property type="evidence" value="ECO:0007669"/>
    <property type="project" value="InterPro"/>
</dbReference>
<dbReference type="GO" id="GO:0005524">
    <property type="term" value="F:ATP binding"/>
    <property type="evidence" value="ECO:0007669"/>
    <property type="project" value="UniProtKB-KW"/>
</dbReference>
<sequence>MTTQPSPYQQYPVADTFGIAAPAKVMALGYADATNPHIPLRDDNYVFRKEFLREMLAFLKDPAGDAMYVTGPTGSGKTSGVSEVLARLNWPLQQITAHGRMELTDLVGHHALMAKTPGAQPEMTFMYGPLALAMRQGHVLLINEVDMMDPAELSGLNDILEGRPLVISQNGGEIIKPHPMFRVVVTGNSCGAGDASGLYQGVAMQNIAAMDRYRFTVVDYADPDVEASILEKVAGRLPVELREGMIRIANEIRRLFVGEDGDSQLSLTMSTRTLRRWAKLSLAFRGADNALGYALEQALLRRAQPEEKDAILRICKDVFGEQWK</sequence>
<evidence type="ECO:0000256" key="1">
    <source>
        <dbReference type="ARBA" id="ARBA00009417"/>
    </source>
</evidence>
<dbReference type="Proteomes" id="UP000294489">
    <property type="component" value="Unassembled WGS sequence"/>
</dbReference>
<dbReference type="EMBL" id="SOEC01000015">
    <property type="protein sequence ID" value="TDX26788.1"/>
    <property type="molecule type" value="Genomic_DNA"/>
</dbReference>